<accession>A0AAV6VUS3</accession>
<dbReference type="Gene3D" id="4.10.60.30">
    <property type="entry name" value="Nanos, RNA-binding domain"/>
    <property type="match status" value="1"/>
</dbReference>
<evidence type="ECO:0000256" key="3">
    <source>
        <dbReference type="ARBA" id="ARBA00022723"/>
    </source>
</evidence>
<name>A0AAV6VUS3_9ARAC</name>
<comment type="subcellular location">
    <subcellularLocation>
        <location evidence="1">Cytoplasm</location>
    </subcellularLocation>
</comment>
<dbReference type="Proteomes" id="UP000827092">
    <property type="component" value="Unassembled WGS sequence"/>
</dbReference>
<keyword evidence="5" id="KW-0862">Zinc</keyword>
<dbReference type="GO" id="GO:0005737">
    <property type="term" value="C:cytoplasm"/>
    <property type="evidence" value="ECO:0007669"/>
    <property type="project" value="UniProtKB-SubCell"/>
</dbReference>
<evidence type="ECO:0000259" key="10">
    <source>
        <dbReference type="PROSITE" id="PS51522"/>
    </source>
</evidence>
<dbReference type="PROSITE" id="PS51522">
    <property type="entry name" value="ZF_NANOS"/>
    <property type="match status" value="1"/>
</dbReference>
<gene>
    <name evidence="11" type="ORF">JTE90_028489</name>
</gene>
<organism evidence="11 12">
    <name type="scientific">Oedothorax gibbosus</name>
    <dbReference type="NCBI Taxonomy" id="931172"/>
    <lineage>
        <taxon>Eukaryota</taxon>
        <taxon>Metazoa</taxon>
        <taxon>Ecdysozoa</taxon>
        <taxon>Arthropoda</taxon>
        <taxon>Chelicerata</taxon>
        <taxon>Arachnida</taxon>
        <taxon>Araneae</taxon>
        <taxon>Araneomorphae</taxon>
        <taxon>Entelegynae</taxon>
        <taxon>Araneoidea</taxon>
        <taxon>Linyphiidae</taxon>
        <taxon>Erigoninae</taxon>
        <taxon>Oedothorax</taxon>
    </lineage>
</organism>
<evidence type="ECO:0000313" key="11">
    <source>
        <dbReference type="EMBL" id="KAG8200305.1"/>
    </source>
</evidence>
<evidence type="ECO:0000256" key="6">
    <source>
        <dbReference type="ARBA" id="ARBA00022845"/>
    </source>
</evidence>
<dbReference type="GO" id="GO:0008270">
    <property type="term" value="F:zinc ion binding"/>
    <property type="evidence" value="ECO:0007669"/>
    <property type="project" value="UniProtKB-KW"/>
</dbReference>
<feature type="domain" description="Nanos-type" evidence="10">
    <location>
        <begin position="159"/>
        <end position="213"/>
    </location>
</feature>
<keyword evidence="2" id="KW-0963">Cytoplasm</keyword>
<keyword evidence="7 8" id="KW-0694">RNA-binding</keyword>
<evidence type="ECO:0000256" key="1">
    <source>
        <dbReference type="ARBA" id="ARBA00004496"/>
    </source>
</evidence>
<keyword evidence="6 8" id="KW-0810">Translation regulation</keyword>
<keyword evidence="12" id="KW-1185">Reference proteome</keyword>
<proteinExistence type="inferred from homology"/>
<evidence type="ECO:0000256" key="8">
    <source>
        <dbReference type="PROSITE-ProRule" id="PRU00855"/>
    </source>
</evidence>
<dbReference type="EMBL" id="JAFNEN010000016">
    <property type="protein sequence ID" value="KAG8200305.1"/>
    <property type="molecule type" value="Genomic_DNA"/>
</dbReference>
<dbReference type="InterPro" id="IPR008705">
    <property type="entry name" value="Nanos/Xcar2"/>
</dbReference>
<evidence type="ECO:0000256" key="2">
    <source>
        <dbReference type="ARBA" id="ARBA00022490"/>
    </source>
</evidence>
<evidence type="ECO:0000256" key="4">
    <source>
        <dbReference type="ARBA" id="ARBA00022771"/>
    </source>
</evidence>
<evidence type="ECO:0000256" key="9">
    <source>
        <dbReference type="SAM" id="MobiDB-lite"/>
    </source>
</evidence>
<dbReference type="GO" id="GO:0006417">
    <property type="term" value="P:regulation of translation"/>
    <property type="evidence" value="ECO:0007669"/>
    <property type="project" value="UniProtKB-UniRule"/>
</dbReference>
<evidence type="ECO:0000256" key="5">
    <source>
        <dbReference type="ARBA" id="ARBA00022833"/>
    </source>
</evidence>
<keyword evidence="3" id="KW-0479">Metal-binding</keyword>
<comment type="similarity">
    <text evidence="8">Belongs to the nanos family.</text>
</comment>
<dbReference type="InterPro" id="IPR024161">
    <property type="entry name" value="Znf_nanos-typ"/>
</dbReference>
<protein>
    <recommendedName>
        <fullName evidence="10">Nanos-type domain-containing protein</fullName>
    </recommendedName>
</protein>
<dbReference type="AlphaFoldDB" id="A0AAV6VUS3"/>
<comment type="caution">
    <text evidence="11">The sequence shown here is derived from an EMBL/GenBank/DDBJ whole genome shotgun (WGS) entry which is preliminary data.</text>
</comment>
<dbReference type="InterPro" id="IPR038129">
    <property type="entry name" value="Nanos_sf"/>
</dbReference>
<dbReference type="GO" id="GO:0003723">
    <property type="term" value="F:RNA binding"/>
    <property type="evidence" value="ECO:0007669"/>
    <property type="project" value="UniProtKB-UniRule"/>
</dbReference>
<keyword evidence="4 8" id="KW-0863">Zinc-finger</keyword>
<dbReference type="Pfam" id="PF05741">
    <property type="entry name" value="zf-nanos"/>
    <property type="match status" value="1"/>
</dbReference>
<evidence type="ECO:0000256" key="7">
    <source>
        <dbReference type="ARBA" id="ARBA00022884"/>
    </source>
</evidence>
<evidence type="ECO:0000313" key="12">
    <source>
        <dbReference type="Proteomes" id="UP000827092"/>
    </source>
</evidence>
<feature type="region of interest" description="Disordered" evidence="9">
    <location>
        <begin position="80"/>
        <end position="101"/>
    </location>
</feature>
<dbReference type="PANTHER" id="PTHR12887">
    <property type="entry name" value="NANOS PROTEIN"/>
    <property type="match status" value="1"/>
</dbReference>
<reference evidence="11 12" key="1">
    <citation type="journal article" date="2022" name="Nat. Ecol. Evol.">
        <title>A masculinizing supergene underlies an exaggerated male reproductive morph in a spider.</title>
        <authorList>
            <person name="Hendrickx F."/>
            <person name="De Corte Z."/>
            <person name="Sonet G."/>
            <person name="Van Belleghem S.M."/>
            <person name="Kostlbacher S."/>
            <person name="Vangestel C."/>
        </authorList>
    </citation>
    <scope>NUCLEOTIDE SEQUENCE [LARGE SCALE GENOMIC DNA]</scope>
    <source>
        <strain evidence="11">W744_W776</strain>
    </source>
</reference>
<sequence length="253" mass="28647">MSAFVPPFYHFPDQKDYIYRQWSNSNMYNPRPLHGYNYRGFVPNYFYNYGPGMPFGNHYPVMNQNFDGNPVMPSPLRFKRNPTLGGSKAQPPEIKSNNSGIETPISVGEKVIIEEASSGVPKNSIVKAFNEPPAQPSNNQPIAIAAIRNKNHWPPARRICNLCRQNGECRAFYLDHPIKDSMGRVVCPVLYKVVCPICNATGENAHTMFYCPLKRQSNIAGSAPEQRPLAIRLKNTSYDSCGRLKRFNKAKKF</sequence>